<proteinExistence type="predicted"/>
<keyword evidence="2" id="KW-1185">Reference proteome</keyword>
<comment type="caution">
    <text evidence="1">The sequence shown here is derived from an EMBL/GenBank/DDBJ whole genome shotgun (WGS) entry which is preliminary data.</text>
</comment>
<gene>
    <name evidence="1" type="ORF">VNO80_34894</name>
</gene>
<sequence>MRKDHSDDIQLLPTWDDWIYAALDCNHELKQARIAKENEIARQKSTIGYGSAFLRYRALWTESFSFYHVFRYWYASHYRNTLNEDLDIESSLGDFVDEFQQDYDHRNHAG</sequence>
<accession>A0AAN9KTT6</accession>
<name>A0AAN9KTT6_PHACN</name>
<dbReference type="EMBL" id="JAYMYR010000164">
    <property type="protein sequence ID" value="KAK7322228.1"/>
    <property type="molecule type" value="Genomic_DNA"/>
</dbReference>
<evidence type="ECO:0000313" key="2">
    <source>
        <dbReference type="Proteomes" id="UP001374584"/>
    </source>
</evidence>
<dbReference type="Proteomes" id="UP001374584">
    <property type="component" value="Unassembled WGS sequence"/>
</dbReference>
<protein>
    <submittedName>
        <fullName evidence="1">Uncharacterized protein</fullName>
    </submittedName>
</protein>
<dbReference type="AlphaFoldDB" id="A0AAN9KTT6"/>
<evidence type="ECO:0000313" key="1">
    <source>
        <dbReference type="EMBL" id="KAK7322228.1"/>
    </source>
</evidence>
<organism evidence="1 2">
    <name type="scientific">Phaseolus coccineus</name>
    <name type="common">Scarlet runner bean</name>
    <name type="synonym">Phaseolus multiflorus</name>
    <dbReference type="NCBI Taxonomy" id="3886"/>
    <lineage>
        <taxon>Eukaryota</taxon>
        <taxon>Viridiplantae</taxon>
        <taxon>Streptophyta</taxon>
        <taxon>Embryophyta</taxon>
        <taxon>Tracheophyta</taxon>
        <taxon>Spermatophyta</taxon>
        <taxon>Magnoliopsida</taxon>
        <taxon>eudicotyledons</taxon>
        <taxon>Gunneridae</taxon>
        <taxon>Pentapetalae</taxon>
        <taxon>rosids</taxon>
        <taxon>fabids</taxon>
        <taxon>Fabales</taxon>
        <taxon>Fabaceae</taxon>
        <taxon>Papilionoideae</taxon>
        <taxon>50 kb inversion clade</taxon>
        <taxon>NPAAA clade</taxon>
        <taxon>indigoferoid/millettioid clade</taxon>
        <taxon>Phaseoleae</taxon>
        <taxon>Phaseolus</taxon>
    </lineage>
</organism>
<reference evidence="1 2" key="1">
    <citation type="submission" date="2024-01" db="EMBL/GenBank/DDBJ databases">
        <title>The genomes of 5 underutilized Papilionoideae crops provide insights into root nodulation and disease resistanc.</title>
        <authorList>
            <person name="Jiang F."/>
        </authorList>
    </citation>
    <scope>NUCLEOTIDE SEQUENCE [LARGE SCALE GENOMIC DNA]</scope>
    <source>
        <strain evidence="1">JINMINGXINNONG_FW02</strain>
        <tissue evidence="1">Leaves</tissue>
    </source>
</reference>